<dbReference type="Proteomes" id="UP000324222">
    <property type="component" value="Unassembled WGS sequence"/>
</dbReference>
<accession>A0A5B7IA16</accession>
<evidence type="ECO:0000313" key="3">
    <source>
        <dbReference type="Proteomes" id="UP000324222"/>
    </source>
</evidence>
<reference evidence="2 3" key="1">
    <citation type="submission" date="2019-05" db="EMBL/GenBank/DDBJ databases">
        <title>Another draft genome of Portunus trituberculatus and its Hox gene families provides insights of decapod evolution.</title>
        <authorList>
            <person name="Jeong J.-H."/>
            <person name="Song I."/>
            <person name="Kim S."/>
            <person name="Choi T."/>
            <person name="Kim D."/>
            <person name="Ryu S."/>
            <person name="Kim W."/>
        </authorList>
    </citation>
    <scope>NUCLEOTIDE SEQUENCE [LARGE SCALE GENOMIC DNA]</scope>
    <source>
        <tissue evidence="2">Muscle</tissue>
    </source>
</reference>
<dbReference type="AlphaFoldDB" id="A0A5B7IA16"/>
<proteinExistence type="predicted"/>
<evidence type="ECO:0000313" key="2">
    <source>
        <dbReference type="EMBL" id="MPC82271.1"/>
    </source>
</evidence>
<keyword evidence="3" id="KW-1185">Reference proteome</keyword>
<gene>
    <name evidence="2" type="ORF">E2C01_076926</name>
</gene>
<feature type="region of interest" description="Disordered" evidence="1">
    <location>
        <begin position="1"/>
        <end position="61"/>
    </location>
</feature>
<comment type="caution">
    <text evidence="2">The sequence shown here is derived from an EMBL/GenBank/DDBJ whole genome shotgun (WGS) entry which is preliminary data.</text>
</comment>
<organism evidence="2 3">
    <name type="scientific">Portunus trituberculatus</name>
    <name type="common">Swimming crab</name>
    <name type="synonym">Neptunus trituberculatus</name>
    <dbReference type="NCBI Taxonomy" id="210409"/>
    <lineage>
        <taxon>Eukaryota</taxon>
        <taxon>Metazoa</taxon>
        <taxon>Ecdysozoa</taxon>
        <taxon>Arthropoda</taxon>
        <taxon>Crustacea</taxon>
        <taxon>Multicrustacea</taxon>
        <taxon>Malacostraca</taxon>
        <taxon>Eumalacostraca</taxon>
        <taxon>Eucarida</taxon>
        <taxon>Decapoda</taxon>
        <taxon>Pleocyemata</taxon>
        <taxon>Brachyura</taxon>
        <taxon>Eubrachyura</taxon>
        <taxon>Portunoidea</taxon>
        <taxon>Portunidae</taxon>
        <taxon>Portuninae</taxon>
        <taxon>Portunus</taxon>
    </lineage>
</organism>
<evidence type="ECO:0000256" key="1">
    <source>
        <dbReference type="SAM" id="MobiDB-lite"/>
    </source>
</evidence>
<name>A0A5B7IA16_PORTR</name>
<sequence>MTSYDPVSHAPPFPKSPLLHPIPPVPVPPPHAGCPRASLQALSSRFMPEGPRRPSASPPQGRCYRLRLRGIRRLCLAQ</sequence>
<protein>
    <submittedName>
        <fullName evidence="2">Uncharacterized protein</fullName>
    </submittedName>
</protein>
<feature type="compositionally biased region" description="Pro residues" evidence="1">
    <location>
        <begin position="9"/>
        <end position="32"/>
    </location>
</feature>
<dbReference type="EMBL" id="VSRR010059280">
    <property type="protein sequence ID" value="MPC82271.1"/>
    <property type="molecule type" value="Genomic_DNA"/>
</dbReference>